<evidence type="ECO:0000259" key="1">
    <source>
        <dbReference type="Pfam" id="PF08818"/>
    </source>
</evidence>
<accession>A0A3S9Q0F0</accession>
<gene>
    <name evidence="2" type="ORF">EJ997_12675</name>
</gene>
<evidence type="ECO:0000313" key="2">
    <source>
        <dbReference type="EMBL" id="AZQ78061.1"/>
    </source>
</evidence>
<dbReference type="Gene3D" id="3.90.1150.200">
    <property type="match status" value="1"/>
</dbReference>
<dbReference type="KEGG" id="flh:EJ997_12675"/>
<dbReference type="AlphaFoldDB" id="A0A3S9Q0F0"/>
<sequence length="122" mass="13664">MKPATIDEYISVAPDEIQPRLQEIREAIRERIPDRVEAIKWGSPAFCHPDGMILVMFSSHRKHANVVVTPRAKEAVADKLGDLETGKGSIKIPHSIPVPTDAIHALVNERVREYSEEGATWM</sequence>
<reference evidence="2 3" key="1">
    <citation type="submission" date="2018-12" db="EMBL/GenBank/DDBJ databases">
        <title>Complete genome sequence of Flaviflexus sp. H23T48.</title>
        <authorList>
            <person name="Bae J.-W."/>
            <person name="Lee J.-Y."/>
        </authorList>
    </citation>
    <scope>NUCLEOTIDE SEQUENCE [LARGE SCALE GENOMIC DNA]</scope>
    <source>
        <strain evidence="2 3">H23T48</strain>
    </source>
</reference>
<evidence type="ECO:0000313" key="3">
    <source>
        <dbReference type="Proteomes" id="UP000280344"/>
    </source>
</evidence>
<dbReference type="InterPro" id="IPR014922">
    <property type="entry name" value="YdhG-like"/>
</dbReference>
<dbReference type="RefSeq" id="WP_126704861.1">
    <property type="nucleotide sequence ID" value="NZ_CP034593.1"/>
</dbReference>
<feature type="domain" description="YdhG-like" evidence="1">
    <location>
        <begin position="18"/>
        <end position="111"/>
    </location>
</feature>
<name>A0A3S9Q0F0_9ACTO</name>
<dbReference type="OrthoDB" id="192368at2"/>
<dbReference type="Pfam" id="PF08818">
    <property type="entry name" value="DUF1801"/>
    <property type="match status" value="1"/>
</dbReference>
<dbReference type="EMBL" id="CP034593">
    <property type="protein sequence ID" value="AZQ78061.1"/>
    <property type="molecule type" value="Genomic_DNA"/>
</dbReference>
<organism evidence="2 3">
    <name type="scientific">Flaviflexus ciconiae</name>
    <dbReference type="NCBI Taxonomy" id="2496867"/>
    <lineage>
        <taxon>Bacteria</taxon>
        <taxon>Bacillati</taxon>
        <taxon>Actinomycetota</taxon>
        <taxon>Actinomycetes</taxon>
        <taxon>Actinomycetales</taxon>
        <taxon>Actinomycetaceae</taxon>
        <taxon>Flaviflexus</taxon>
    </lineage>
</organism>
<dbReference type="Proteomes" id="UP000280344">
    <property type="component" value="Chromosome"/>
</dbReference>
<protein>
    <submittedName>
        <fullName evidence="2">DUF1801 domain-containing protein</fullName>
    </submittedName>
</protein>
<keyword evidence="3" id="KW-1185">Reference proteome</keyword>
<dbReference type="SUPFAM" id="SSF159888">
    <property type="entry name" value="YdhG-like"/>
    <property type="match status" value="1"/>
</dbReference>
<proteinExistence type="predicted"/>